<feature type="compositionally biased region" description="Polar residues" evidence="1">
    <location>
        <begin position="87"/>
        <end position="112"/>
    </location>
</feature>
<protein>
    <submittedName>
        <fullName evidence="2">Uncharacterized protein</fullName>
    </submittedName>
</protein>
<feature type="region of interest" description="Disordered" evidence="1">
    <location>
        <begin position="87"/>
        <end position="124"/>
    </location>
</feature>
<name>A0AAE0VS36_9BIVA</name>
<evidence type="ECO:0000313" key="2">
    <source>
        <dbReference type="EMBL" id="KAK3586980.1"/>
    </source>
</evidence>
<evidence type="ECO:0000256" key="1">
    <source>
        <dbReference type="SAM" id="MobiDB-lite"/>
    </source>
</evidence>
<accession>A0AAE0VS36</accession>
<comment type="caution">
    <text evidence="2">The sequence shown here is derived from an EMBL/GenBank/DDBJ whole genome shotgun (WGS) entry which is preliminary data.</text>
</comment>
<keyword evidence="3" id="KW-1185">Reference proteome</keyword>
<sequence>MANGEIEKMYDTLTHVYLGGKTNALPNTTPCHCTEFNIDRTILVAQETIKLLSEMSSVIPTTAILTKHCPIIYQQSLERLYHESVTSFSKGKTETTDVTTSVNPSILESSSVKQEESECSSSIR</sequence>
<organism evidence="2 3">
    <name type="scientific">Potamilus streckersoni</name>
    <dbReference type="NCBI Taxonomy" id="2493646"/>
    <lineage>
        <taxon>Eukaryota</taxon>
        <taxon>Metazoa</taxon>
        <taxon>Spiralia</taxon>
        <taxon>Lophotrochozoa</taxon>
        <taxon>Mollusca</taxon>
        <taxon>Bivalvia</taxon>
        <taxon>Autobranchia</taxon>
        <taxon>Heteroconchia</taxon>
        <taxon>Palaeoheterodonta</taxon>
        <taxon>Unionida</taxon>
        <taxon>Unionoidea</taxon>
        <taxon>Unionidae</taxon>
        <taxon>Ambleminae</taxon>
        <taxon>Lampsilini</taxon>
        <taxon>Potamilus</taxon>
    </lineage>
</organism>
<dbReference type="Proteomes" id="UP001195483">
    <property type="component" value="Unassembled WGS sequence"/>
</dbReference>
<gene>
    <name evidence="2" type="ORF">CHS0354_026696</name>
</gene>
<reference evidence="2" key="3">
    <citation type="submission" date="2023-05" db="EMBL/GenBank/DDBJ databases">
        <authorList>
            <person name="Smith C.H."/>
        </authorList>
    </citation>
    <scope>NUCLEOTIDE SEQUENCE</scope>
    <source>
        <strain evidence="2">CHS0354</strain>
        <tissue evidence="2">Mantle</tissue>
    </source>
</reference>
<dbReference type="AlphaFoldDB" id="A0AAE0VS36"/>
<evidence type="ECO:0000313" key="3">
    <source>
        <dbReference type="Proteomes" id="UP001195483"/>
    </source>
</evidence>
<reference evidence="2" key="1">
    <citation type="journal article" date="2021" name="Genome Biol. Evol.">
        <title>A High-Quality Reference Genome for a Parasitic Bivalve with Doubly Uniparental Inheritance (Bivalvia: Unionida).</title>
        <authorList>
            <person name="Smith C.H."/>
        </authorList>
    </citation>
    <scope>NUCLEOTIDE SEQUENCE</scope>
    <source>
        <strain evidence="2">CHS0354</strain>
    </source>
</reference>
<proteinExistence type="predicted"/>
<reference evidence="2" key="2">
    <citation type="journal article" date="2021" name="Genome Biol. Evol.">
        <title>Developing a high-quality reference genome for a parasitic bivalve with doubly uniparental inheritance (Bivalvia: Unionida).</title>
        <authorList>
            <person name="Smith C.H."/>
        </authorList>
    </citation>
    <scope>NUCLEOTIDE SEQUENCE</scope>
    <source>
        <strain evidence="2">CHS0354</strain>
        <tissue evidence="2">Mantle</tissue>
    </source>
</reference>
<dbReference type="EMBL" id="JAEAOA010001593">
    <property type="protein sequence ID" value="KAK3586980.1"/>
    <property type="molecule type" value="Genomic_DNA"/>
</dbReference>